<sequence length="155" mass="16915">MASPPSMLTQASSTKPAQPCQTALFTPTFHRSTWPHHTPKFDIEDGPMCPMWATIVKPDGPPLDFDWAELKSNVRVPRRGLSSSPVVNATSSISTDSETCGDKLAVLEPKCAGKPAVEESALDCEFNTQEDVVDFDSDEFFDAESTLFFDAEATL</sequence>
<reference evidence="1" key="2">
    <citation type="journal article" date="2023" name="IMA Fungus">
        <title>Comparative genomic study of the Penicillium genus elucidates a diverse pangenome and 15 lateral gene transfer events.</title>
        <authorList>
            <person name="Petersen C."/>
            <person name="Sorensen T."/>
            <person name="Nielsen M.R."/>
            <person name="Sondergaard T.E."/>
            <person name="Sorensen J.L."/>
            <person name="Fitzpatrick D.A."/>
            <person name="Frisvad J.C."/>
            <person name="Nielsen K.L."/>
        </authorList>
    </citation>
    <scope>NUCLEOTIDE SEQUENCE</scope>
    <source>
        <strain evidence="1">IBT 19713</strain>
    </source>
</reference>
<evidence type="ECO:0000313" key="1">
    <source>
        <dbReference type="EMBL" id="KAJ5238549.1"/>
    </source>
</evidence>
<dbReference type="EMBL" id="JAPQKS010000003">
    <property type="protein sequence ID" value="KAJ5238549.1"/>
    <property type="molecule type" value="Genomic_DNA"/>
</dbReference>
<keyword evidence="2" id="KW-1185">Reference proteome</keyword>
<dbReference type="AlphaFoldDB" id="A0A9W9P5Y1"/>
<dbReference type="Proteomes" id="UP001150941">
    <property type="component" value="Unassembled WGS sequence"/>
</dbReference>
<comment type="caution">
    <text evidence="1">The sequence shown here is derived from an EMBL/GenBank/DDBJ whole genome shotgun (WGS) entry which is preliminary data.</text>
</comment>
<name>A0A9W9P5Y1_9EURO</name>
<evidence type="ECO:0000313" key="2">
    <source>
        <dbReference type="Proteomes" id="UP001150941"/>
    </source>
</evidence>
<protein>
    <submittedName>
        <fullName evidence="1">Uncharacterized protein</fullName>
    </submittedName>
</protein>
<gene>
    <name evidence="1" type="ORF">N7468_003168</name>
</gene>
<organism evidence="1 2">
    <name type="scientific">Penicillium chermesinum</name>
    <dbReference type="NCBI Taxonomy" id="63820"/>
    <lineage>
        <taxon>Eukaryota</taxon>
        <taxon>Fungi</taxon>
        <taxon>Dikarya</taxon>
        <taxon>Ascomycota</taxon>
        <taxon>Pezizomycotina</taxon>
        <taxon>Eurotiomycetes</taxon>
        <taxon>Eurotiomycetidae</taxon>
        <taxon>Eurotiales</taxon>
        <taxon>Aspergillaceae</taxon>
        <taxon>Penicillium</taxon>
    </lineage>
</organism>
<dbReference type="GeneID" id="83199768"/>
<accession>A0A9W9P5Y1</accession>
<dbReference type="RefSeq" id="XP_058331468.1">
    <property type="nucleotide sequence ID" value="XM_058472465.1"/>
</dbReference>
<reference evidence="1" key="1">
    <citation type="submission" date="2022-11" db="EMBL/GenBank/DDBJ databases">
        <authorList>
            <person name="Petersen C."/>
        </authorList>
    </citation>
    <scope>NUCLEOTIDE SEQUENCE</scope>
    <source>
        <strain evidence="1">IBT 19713</strain>
    </source>
</reference>
<proteinExistence type="predicted"/>